<dbReference type="STRING" id="301967.A6E15_17775"/>
<accession>A0A1S8AR90</accession>
<name>A0A1S8AR90_9EURY</name>
<feature type="region of interest" description="Disordered" evidence="1">
    <location>
        <begin position="385"/>
        <end position="433"/>
    </location>
</feature>
<protein>
    <submittedName>
        <fullName evidence="2">Uncharacterized protein</fullName>
    </submittedName>
</protein>
<dbReference type="EMBL" id="LWLN01000002">
    <property type="protein sequence ID" value="OLZ39255.1"/>
    <property type="molecule type" value="Genomic_DNA"/>
</dbReference>
<dbReference type="AlphaFoldDB" id="A0A1S8AR90"/>
<gene>
    <name evidence="2" type="ORF">A6E15_17775</name>
</gene>
<evidence type="ECO:0000313" key="2">
    <source>
        <dbReference type="EMBL" id="OLZ39255.1"/>
    </source>
</evidence>
<organism evidence="2 3">
    <name type="scientific">Natrinema saccharevitans</name>
    <dbReference type="NCBI Taxonomy" id="301967"/>
    <lineage>
        <taxon>Archaea</taxon>
        <taxon>Methanobacteriati</taxon>
        <taxon>Methanobacteriota</taxon>
        <taxon>Stenosarchaea group</taxon>
        <taxon>Halobacteria</taxon>
        <taxon>Halobacteriales</taxon>
        <taxon>Natrialbaceae</taxon>
        <taxon>Natrinema</taxon>
    </lineage>
</organism>
<proteinExistence type="predicted"/>
<keyword evidence="3" id="KW-1185">Reference proteome</keyword>
<dbReference type="RefSeq" id="WP_076148572.1">
    <property type="nucleotide sequence ID" value="NZ_LWLN01000002.1"/>
</dbReference>
<dbReference type="OrthoDB" id="330751at2157"/>
<evidence type="ECO:0000313" key="3">
    <source>
        <dbReference type="Proteomes" id="UP000189370"/>
    </source>
</evidence>
<sequence length="433" mass="47883">MQNSPAVCEALGYDTPQALPSYSTVSNLHSEIPPEVFDEEQEFEAAFENAAVRAAYAAYRNGLVPPESVREAYGLNALIPTFSEKTLTRADEREALRNWVRLLKRETLDPLTFGRDDPQFTVFDFISLLAASARDGAGLETAADVALWDYDYEQVPKGTALPKYIANELPNPTWFDSYTDTAVPTVDEQFAAVHQQTLSLANDMGFFTDPVPIASDILEIEWIGGEAPTISRYGKRMNDVTEEWTFSIVSIINNENRFTLGVRFLEEKSEYQSSVRDILSGPTQLLDVEMMLADAGMVPGELLGVARCAADGDWIISAPDRPPVKTLKGLTPEGYVGYTEGVKAGVVPKPNLVVYPKEATNPEVVEVTATEIENPEIDEETIKTYQNPEEAELQTRTLNDWERDSDADDSSGSSLTSAFPLPSFRGKSRILQQ</sequence>
<dbReference type="Proteomes" id="UP000189370">
    <property type="component" value="Unassembled WGS sequence"/>
</dbReference>
<reference evidence="3" key="1">
    <citation type="submission" date="2016-04" db="EMBL/GenBank/DDBJ databases">
        <authorList>
            <person name="Chen S.-C."/>
            <person name="Lai M.-C."/>
        </authorList>
    </citation>
    <scope>NUCLEOTIDE SEQUENCE [LARGE SCALE GENOMIC DNA]</scope>
    <source>
        <strain evidence="3">AB14</strain>
    </source>
</reference>
<comment type="caution">
    <text evidence="2">The sequence shown here is derived from an EMBL/GenBank/DDBJ whole genome shotgun (WGS) entry which is preliminary data.</text>
</comment>
<evidence type="ECO:0000256" key="1">
    <source>
        <dbReference type="SAM" id="MobiDB-lite"/>
    </source>
</evidence>